<name>A0A7R9H5J3_TIMCR</name>
<gene>
    <name evidence="1" type="ORF">TCEB3V08_LOCUS10123</name>
</gene>
<proteinExistence type="predicted"/>
<protein>
    <submittedName>
        <fullName evidence="1">Uncharacterized protein</fullName>
    </submittedName>
</protein>
<dbReference type="EMBL" id="OC321226">
    <property type="protein sequence ID" value="CAD7409653.1"/>
    <property type="molecule type" value="Genomic_DNA"/>
</dbReference>
<dbReference type="AlphaFoldDB" id="A0A7R9H5J3"/>
<reference evidence="1" key="1">
    <citation type="submission" date="2020-11" db="EMBL/GenBank/DDBJ databases">
        <authorList>
            <person name="Tran Van P."/>
        </authorList>
    </citation>
    <scope>NUCLEOTIDE SEQUENCE</scope>
</reference>
<accession>A0A7R9H5J3</accession>
<organism evidence="1">
    <name type="scientific">Timema cristinae</name>
    <name type="common">Walking stick</name>
    <dbReference type="NCBI Taxonomy" id="61476"/>
    <lineage>
        <taxon>Eukaryota</taxon>
        <taxon>Metazoa</taxon>
        <taxon>Ecdysozoa</taxon>
        <taxon>Arthropoda</taxon>
        <taxon>Hexapoda</taxon>
        <taxon>Insecta</taxon>
        <taxon>Pterygota</taxon>
        <taxon>Neoptera</taxon>
        <taxon>Polyneoptera</taxon>
        <taxon>Phasmatodea</taxon>
        <taxon>Timematodea</taxon>
        <taxon>Timematoidea</taxon>
        <taxon>Timematidae</taxon>
        <taxon>Timema</taxon>
    </lineage>
</organism>
<sequence>MLSCRHRVQQGHKITWNLTTTDIDAGTDTDIIGTCATALTLPFHIVSNTDAKSDVLIANECDGNLTPFYSKERPMKDGKYYLLGKILTSPKKLRTLAMNHEDNGKPYIATFNNCQEWVKGIANKLGRTIANKIKEHKSLLEVNPPFAFVVGVSSMPFHFSSKVLETIGVRLRPRLRPDSYEGGHTWRPTTAKDFKTLSSQRQIRSPLFFMEVVTLAFMSQPVARTLDTCVVLPASSWVKMSMSTDKVVGTTLSFLH</sequence>
<evidence type="ECO:0000313" key="1">
    <source>
        <dbReference type="EMBL" id="CAD7409653.1"/>
    </source>
</evidence>